<proteinExistence type="predicted"/>
<protein>
    <submittedName>
        <fullName evidence="2">Pheromone-processing carboxypeptidase KEX</fullName>
    </submittedName>
</protein>
<keyword evidence="2" id="KW-0645">Protease</keyword>
<evidence type="ECO:0000313" key="3">
    <source>
        <dbReference type="Proteomes" id="UP001237642"/>
    </source>
</evidence>
<gene>
    <name evidence="2" type="ORF">POM88_014416</name>
</gene>
<dbReference type="InterPro" id="IPR039300">
    <property type="entry name" value="JASON"/>
</dbReference>
<keyword evidence="2" id="KW-0378">Hydrolase</keyword>
<comment type="caution">
    <text evidence="2">The sequence shown here is derived from an EMBL/GenBank/DDBJ whole genome shotgun (WGS) entry which is preliminary data.</text>
</comment>
<dbReference type="EMBL" id="JAUIZM010000003">
    <property type="protein sequence ID" value="KAK1395360.1"/>
    <property type="molecule type" value="Genomic_DNA"/>
</dbReference>
<reference evidence="2" key="2">
    <citation type="submission" date="2023-05" db="EMBL/GenBank/DDBJ databases">
        <authorList>
            <person name="Schelkunov M.I."/>
        </authorList>
    </citation>
    <scope>NUCLEOTIDE SEQUENCE</scope>
    <source>
        <strain evidence="2">Hsosn_3</strain>
        <tissue evidence="2">Leaf</tissue>
    </source>
</reference>
<dbReference type="Proteomes" id="UP001237642">
    <property type="component" value="Unassembled WGS sequence"/>
</dbReference>
<reference evidence="2" key="1">
    <citation type="submission" date="2023-02" db="EMBL/GenBank/DDBJ databases">
        <title>Genome of toxic invasive species Heracleum sosnowskyi carries increased number of genes despite the absence of recent whole-genome duplications.</title>
        <authorList>
            <person name="Schelkunov M."/>
            <person name="Shtratnikova V."/>
            <person name="Makarenko M."/>
            <person name="Klepikova A."/>
            <person name="Omelchenko D."/>
            <person name="Novikova G."/>
            <person name="Obukhova E."/>
            <person name="Bogdanov V."/>
            <person name="Penin A."/>
            <person name="Logacheva M."/>
        </authorList>
    </citation>
    <scope>NUCLEOTIDE SEQUENCE</scope>
    <source>
        <strain evidence="2">Hsosn_3</strain>
        <tissue evidence="2">Leaf</tissue>
    </source>
</reference>
<dbReference type="AlphaFoldDB" id="A0AAD8J0B5"/>
<dbReference type="GO" id="GO:0004180">
    <property type="term" value="F:carboxypeptidase activity"/>
    <property type="evidence" value="ECO:0007669"/>
    <property type="project" value="UniProtKB-KW"/>
</dbReference>
<name>A0AAD8J0B5_9APIA</name>
<keyword evidence="3" id="KW-1185">Reference proteome</keyword>
<keyword evidence="2" id="KW-0121">Carboxypeptidase</keyword>
<dbReference type="PANTHER" id="PTHR33318:SF16">
    <property type="entry name" value="FK506-BINDING NUCLEAR-LIKE PROTEIN"/>
    <property type="match status" value="1"/>
</dbReference>
<sequence length="320" mass="36489">MGCFLACFGYSNKRRKRRKSSIRILCEDHASPLGHGSYETLQPEVVPLNITEDPIKDKPKDSLSSKIRKKVSFNLNVKMYEPIPNDETADCFPVFNEIKTWEKSGEVMEKSKSNHGDEGNSIGSEMVYPANYRYQNISGSYDEEEDIRFEESDLDDDDDYDADTDEEDSWESKDEEDDVWKINEFEFIEQFYSQNGSTKDNVSNAPVPAEGKDNCRPLVEDLKTFQGNCSARDRSQYVHPVLNPVANLSQWKVVKSKSVSSIMYQKENVPCQEPQRCFQVTPNFNQLLPGSISDSNISKPLMQDKIVVTSLANWLASPEN</sequence>
<organism evidence="2 3">
    <name type="scientific">Heracleum sosnowskyi</name>
    <dbReference type="NCBI Taxonomy" id="360622"/>
    <lineage>
        <taxon>Eukaryota</taxon>
        <taxon>Viridiplantae</taxon>
        <taxon>Streptophyta</taxon>
        <taxon>Embryophyta</taxon>
        <taxon>Tracheophyta</taxon>
        <taxon>Spermatophyta</taxon>
        <taxon>Magnoliopsida</taxon>
        <taxon>eudicotyledons</taxon>
        <taxon>Gunneridae</taxon>
        <taxon>Pentapetalae</taxon>
        <taxon>asterids</taxon>
        <taxon>campanulids</taxon>
        <taxon>Apiales</taxon>
        <taxon>Apiaceae</taxon>
        <taxon>Apioideae</taxon>
        <taxon>apioid superclade</taxon>
        <taxon>Tordylieae</taxon>
        <taxon>Tordyliinae</taxon>
        <taxon>Heracleum</taxon>
    </lineage>
</organism>
<accession>A0AAD8J0B5</accession>
<evidence type="ECO:0000256" key="1">
    <source>
        <dbReference type="SAM" id="MobiDB-lite"/>
    </source>
</evidence>
<feature type="region of interest" description="Disordered" evidence="1">
    <location>
        <begin position="151"/>
        <end position="176"/>
    </location>
</feature>
<dbReference type="GO" id="GO:0007142">
    <property type="term" value="P:male meiosis II"/>
    <property type="evidence" value="ECO:0007669"/>
    <property type="project" value="InterPro"/>
</dbReference>
<dbReference type="PANTHER" id="PTHR33318">
    <property type="entry name" value="ASPARTYL/GLUTAMYL-TRNA(ASN/GLN) AMIDOTRANSFERASE SUBUNIT"/>
    <property type="match status" value="1"/>
</dbReference>
<evidence type="ECO:0000313" key="2">
    <source>
        <dbReference type="EMBL" id="KAK1395360.1"/>
    </source>
</evidence>